<accession>A0A844AR28</accession>
<gene>
    <name evidence="1" type="ORF">GHK48_33970</name>
</gene>
<protein>
    <submittedName>
        <fullName evidence="1">Uncharacterized protein</fullName>
    </submittedName>
</protein>
<comment type="caution">
    <text evidence="1">The sequence shown here is derived from an EMBL/GenBank/DDBJ whole genome shotgun (WGS) entry which is preliminary data.</text>
</comment>
<dbReference type="EMBL" id="WISZ01000247">
    <property type="protein sequence ID" value="MQX13088.1"/>
    <property type="molecule type" value="Genomic_DNA"/>
</dbReference>
<name>A0A844AR28_RHIFR</name>
<dbReference type="AlphaFoldDB" id="A0A844AR28"/>
<evidence type="ECO:0000313" key="1">
    <source>
        <dbReference type="EMBL" id="MQX13088.1"/>
    </source>
</evidence>
<reference evidence="1 2" key="1">
    <citation type="journal article" date="2013" name="Genome Biol.">
        <title>Comparative genomics of the core and accessory genomes of 48 Sinorhizobium strains comprising five genospecies.</title>
        <authorList>
            <person name="Sugawara M."/>
            <person name="Epstein B."/>
            <person name="Badgley B.D."/>
            <person name="Unno T."/>
            <person name="Xu L."/>
            <person name="Reese J."/>
            <person name="Gyaneshwar P."/>
            <person name="Denny R."/>
            <person name="Mudge J."/>
            <person name="Bharti A.K."/>
            <person name="Farmer A.D."/>
            <person name="May G.D."/>
            <person name="Woodward J.E."/>
            <person name="Medigue C."/>
            <person name="Vallenet D."/>
            <person name="Lajus A."/>
            <person name="Rouy Z."/>
            <person name="Martinez-Vaz B."/>
            <person name="Tiffin P."/>
            <person name="Young N.D."/>
            <person name="Sadowsky M.J."/>
        </authorList>
    </citation>
    <scope>NUCLEOTIDE SEQUENCE [LARGE SCALE GENOMIC DNA]</scope>
    <source>
        <strain evidence="1 2">USDA205</strain>
    </source>
</reference>
<sequence length="105" mass="11909">MIIFHPCLIAEDNAARENDKIVYKFTKEYFSKEFGGGGDYRYSPTRNANGFLRQEKRTAACLRLSRPCGGISPLVSGATIRYGMGLVVQHDDYVVDRLKSRRCKI</sequence>
<proteinExistence type="predicted"/>
<dbReference type="Proteomes" id="UP000466694">
    <property type="component" value="Unassembled WGS sequence"/>
</dbReference>
<evidence type="ECO:0000313" key="2">
    <source>
        <dbReference type="Proteomes" id="UP000466694"/>
    </source>
</evidence>
<dbReference type="RefSeq" id="WP_037436985.1">
    <property type="nucleotide sequence ID" value="NZ_BJNI01000088.1"/>
</dbReference>
<dbReference type="GeneID" id="48977832"/>
<organism evidence="1 2">
    <name type="scientific">Rhizobium fredii</name>
    <name type="common">Sinorhizobium fredii</name>
    <dbReference type="NCBI Taxonomy" id="380"/>
    <lineage>
        <taxon>Bacteria</taxon>
        <taxon>Pseudomonadati</taxon>
        <taxon>Pseudomonadota</taxon>
        <taxon>Alphaproteobacteria</taxon>
        <taxon>Hyphomicrobiales</taxon>
        <taxon>Rhizobiaceae</taxon>
        <taxon>Sinorhizobium/Ensifer group</taxon>
        <taxon>Sinorhizobium</taxon>
    </lineage>
</organism>